<accession>A0ABU5V935</accession>
<organism evidence="5 6">
    <name type="scientific">Pseudomonas machongensis</name>
    <dbReference type="NCBI Taxonomy" id="3110229"/>
    <lineage>
        <taxon>Bacteria</taxon>
        <taxon>Pseudomonadati</taxon>
        <taxon>Pseudomonadota</taxon>
        <taxon>Gammaproteobacteria</taxon>
        <taxon>Pseudomonadales</taxon>
        <taxon>Pseudomonadaceae</taxon>
        <taxon>Pseudomonas</taxon>
    </lineage>
</organism>
<evidence type="ECO:0000256" key="2">
    <source>
        <dbReference type="ARBA" id="ARBA00022679"/>
    </source>
</evidence>
<keyword evidence="2" id="KW-0808">Transferase</keyword>
<comment type="similarity">
    <text evidence="1">Belongs to the transferase hexapeptide repeat family.</text>
</comment>
<dbReference type="InterPro" id="IPR011004">
    <property type="entry name" value="Trimer_LpxA-like_sf"/>
</dbReference>
<dbReference type="Pfam" id="PF17836">
    <property type="entry name" value="PglD_N"/>
    <property type="match status" value="1"/>
</dbReference>
<comment type="caution">
    <text evidence="5">The sequence shown here is derived from an EMBL/GenBank/DDBJ whole genome shotgun (WGS) entry which is preliminary data.</text>
</comment>
<keyword evidence="6" id="KW-1185">Reference proteome</keyword>
<dbReference type="PROSITE" id="PS00101">
    <property type="entry name" value="HEXAPEP_TRANSFERASES"/>
    <property type="match status" value="1"/>
</dbReference>
<dbReference type="Proteomes" id="UP001302573">
    <property type="component" value="Unassembled WGS sequence"/>
</dbReference>
<keyword evidence="3" id="KW-0677">Repeat</keyword>
<dbReference type="NCBIfam" id="TIGR03570">
    <property type="entry name" value="NeuD_NnaD"/>
    <property type="match status" value="1"/>
</dbReference>
<dbReference type="Gene3D" id="2.160.10.10">
    <property type="entry name" value="Hexapeptide repeat proteins"/>
    <property type="match status" value="1"/>
</dbReference>
<dbReference type="PANTHER" id="PTHR43300:SF7">
    <property type="entry name" value="UDP-N-ACETYLBACILLOSAMINE N-ACETYLTRANSFERASE"/>
    <property type="match status" value="1"/>
</dbReference>
<dbReference type="CDD" id="cd03360">
    <property type="entry name" value="LbH_AT_putative"/>
    <property type="match status" value="1"/>
</dbReference>
<protein>
    <submittedName>
        <fullName evidence="5">Acetyltransferase</fullName>
    </submittedName>
</protein>
<dbReference type="Gene3D" id="3.40.50.20">
    <property type="match status" value="1"/>
</dbReference>
<dbReference type="RefSeq" id="WP_323452190.1">
    <property type="nucleotide sequence ID" value="NZ_JAYFUI010000033.1"/>
</dbReference>
<dbReference type="InterPro" id="IPR020019">
    <property type="entry name" value="AcTrfase_PglD-like"/>
</dbReference>
<proteinExistence type="inferred from homology"/>
<name>A0ABU5V935_9PSED</name>
<dbReference type="SUPFAM" id="SSF51161">
    <property type="entry name" value="Trimeric LpxA-like enzymes"/>
    <property type="match status" value="1"/>
</dbReference>
<evidence type="ECO:0000256" key="3">
    <source>
        <dbReference type="ARBA" id="ARBA00022737"/>
    </source>
</evidence>
<evidence type="ECO:0000313" key="5">
    <source>
        <dbReference type="EMBL" id="MEA5669841.1"/>
    </source>
</evidence>
<evidence type="ECO:0000313" key="6">
    <source>
        <dbReference type="Proteomes" id="UP001302573"/>
    </source>
</evidence>
<dbReference type="EMBL" id="JAYFUI010000033">
    <property type="protein sequence ID" value="MEA5669841.1"/>
    <property type="molecule type" value="Genomic_DNA"/>
</dbReference>
<dbReference type="PANTHER" id="PTHR43300">
    <property type="entry name" value="ACETYLTRANSFERASE"/>
    <property type="match status" value="1"/>
</dbReference>
<sequence>MKQLAILGASGHGKVLAEIAELCGWQPSFFDDAWPTRQVNGHWPVVGTTATLLEKLSDFDGVIVGIGNNSVRLAKSRLLSESGVALVSLVHPQAVLSPRARLGSGSVVMAGVVVNVDAVIGEGAILNTGCSVDHDCKVGSFVHLSPGARLAGGVTIGESSWIGIGASVRQLIRIGAGATIGAGAAVVKDVAEGTTVVGVPARAL</sequence>
<reference evidence="5 6" key="1">
    <citation type="submission" date="2023-12" db="EMBL/GenBank/DDBJ databases">
        <title>Pseudomonas machongensis sp. nov., isolated from wilted pepper plants (Capsicum annuum).</title>
        <authorList>
            <person name="Qiu M."/>
            <person name="Li Y."/>
            <person name="Liu Q."/>
            <person name="Zhang X."/>
            <person name="Huang Y."/>
            <person name="Guo R."/>
            <person name="Hu M."/>
            <person name="Zhou J."/>
            <person name="Zhou X."/>
        </authorList>
    </citation>
    <scope>NUCLEOTIDE SEQUENCE [LARGE SCALE GENOMIC DNA]</scope>
    <source>
        <strain evidence="5 6">MH2</strain>
    </source>
</reference>
<dbReference type="InterPro" id="IPR041561">
    <property type="entry name" value="PglD_N"/>
</dbReference>
<gene>
    <name evidence="5" type="ORF">VA602_00645</name>
</gene>
<evidence type="ECO:0000256" key="1">
    <source>
        <dbReference type="ARBA" id="ARBA00007274"/>
    </source>
</evidence>
<feature type="domain" description="PglD N-terminal" evidence="4">
    <location>
        <begin position="3"/>
        <end position="73"/>
    </location>
</feature>
<dbReference type="InterPro" id="IPR018357">
    <property type="entry name" value="Hexapep_transf_CS"/>
</dbReference>
<dbReference type="InterPro" id="IPR050179">
    <property type="entry name" value="Trans_hexapeptide_repeat"/>
</dbReference>
<evidence type="ECO:0000259" key="4">
    <source>
        <dbReference type="Pfam" id="PF17836"/>
    </source>
</evidence>